<dbReference type="InterPro" id="IPR007139">
    <property type="entry name" value="DUF349"/>
</dbReference>
<dbReference type="HOGENOM" id="CLU_019817_0_0_10"/>
<dbReference type="EMBL" id="AFBR01000093">
    <property type="protein sequence ID" value="EGG50448.1"/>
    <property type="molecule type" value="Genomic_DNA"/>
</dbReference>
<gene>
    <name evidence="3" type="ORF">HMPREF9442_03194</name>
</gene>
<dbReference type="AlphaFoldDB" id="F3QYA1"/>
<feature type="compositionally biased region" description="Low complexity" evidence="2">
    <location>
        <begin position="18"/>
        <end position="42"/>
    </location>
</feature>
<dbReference type="eggNOG" id="COG5107">
    <property type="taxonomic scope" value="Bacteria"/>
</dbReference>
<evidence type="ECO:0000256" key="1">
    <source>
        <dbReference type="SAM" id="Coils"/>
    </source>
</evidence>
<dbReference type="Proteomes" id="UP000005546">
    <property type="component" value="Unassembled WGS sequence"/>
</dbReference>
<keyword evidence="1" id="KW-0175">Coiled coil</keyword>
<comment type="caution">
    <text evidence="3">The sequence shown here is derived from an EMBL/GenBank/DDBJ whole genome shotgun (WGS) entry which is preliminary data.</text>
</comment>
<dbReference type="Pfam" id="PF03993">
    <property type="entry name" value="DUF349"/>
    <property type="match status" value="5"/>
</dbReference>
<proteinExistence type="predicted"/>
<protein>
    <recommendedName>
        <fullName evidence="5">DUF349 domain-containing protein</fullName>
    </recommendedName>
</protein>
<organism evidence="3 4">
    <name type="scientific">Paraprevotella xylaniphila YIT 11841</name>
    <dbReference type="NCBI Taxonomy" id="762982"/>
    <lineage>
        <taxon>Bacteria</taxon>
        <taxon>Pseudomonadati</taxon>
        <taxon>Bacteroidota</taxon>
        <taxon>Bacteroidia</taxon>
        <taxon>Bacteroidales</taxon>
        <taxon>Prevotellaceae</taxon>
        <taxon>Paraprevotella</taxon>
    </lineage>
</organism>
<evidence type="ECO:0000313" key="3">
    <source>
        <dbReference type="EMBL" id="EGG50448.1"/>
    </source>
</evidence>
<sequence>MNSKTESDTKTSNMMDSQETLQTEENVTENVTPEVNETENQTIEVPQTQEEVVARVKELAEADAPAEKQELDALKQAFYKIHKANVAAARAQFIENGGEPEAFLPAPNVLEDEFKAAMNVIKQKRAELQAELDRQKEENLQKKQEILERIKTLSATPEEANQAYKEFKELQNQWKELTLVPAEKANELWKTYQLYVEQYYDQLKLNNEFREYDFKKNLEIKTRLCEAAEKLNEEADVISAFQQLQALHQEFKETGPVAKELREEIWARFKAASTAVNKRHQQYFEELKQKEEENLAHKTALCEKIEAIDLTAIKTAAAWESQTQQIIEMQKEWRTIGFAPQKMNVKIFERFRGACDRFFTEKASFFKRLKEEQAQNLAKKTELCEKAEALKDSTDWKATANKLMQIQKEWKTIGAVPKRHSESLWQRFIGACDYFFEQKGKNTASQRGEEKENLQKKEQVIDKLKALLESNEEENKQDAVRELMKEWNEIGFVPFKEKDKIYKAYHETVDQLFKALNMSAARRRLDNFKNNLKNDAKEGGQGLSRERERLVRAYESKRSEIKTYENNLGFLTCSSKKGSSLLNEMNKKMEKLKDELNLISEKIAAIDKEIKAAQAE</sequence>
<feature type="region of interest" description="Disordered" evidence="2">
    <location>
        <begin position="1"/>
        <end position="46"/>
    </location>
</feature>
<evidence type="ECO:0000256" key="2">
    <source>
        <dbReference type="SAM" id="MobiDB-lite"/>
    </source>
</evidence>
<name>F3QYA1_9BACT</name>
<evidence type="ECO:0000313" key="4">
    <source>
        <dbReference type="Proteomes" id="UP000005546"/>
    </source>
</evidence>
<evidence type="ECO:0008006" key="5">
    <source>
        <dbReference type="Google" id="ProtNLM"/>
    </source>
</evidence>
<reference evidence="3 4" key="1">
    <citation type="submission" date="2011-02" db="EMBL/GenBank/DDBJ databases">
        <authorList>
            <person name="Weinstock G."/>
            <person name="Sodergren E."/>
            <person name="Clifton S."/>
            <person name="Fulton L."/>
            <person name="Fulton B."/>
            <person name="Courtney L."/>
            <person name="Fronick C."/>
            <person name="Harrison M."/>
            <person name="Strong C."/>
            <person name="Farmer C."/>
            <person name="Delahaunty K."/>
            <person name="Markovic C."/>
            <person name="Hall O."/>
            <person name="Minx P."/>
            <person name="Tomlinson C."/>
            <person name="Mitreva M."/>
            <person name="Hou S."/>
            <person name="Chen J."/>
            <person name="Wollam A."/>
            <person name="Pepin K.H."/>
            <person name="Johnson M."/>
            <person name="Bhonagiri V."/>
            <person name="Zhang X."/>
            <person name="Suruliraj S."/>
            <person name="Warren W."/>
            <person name="Chinwalla A."/>
            <person name="Mardis E.R."/>
            <person name="Wilson R.K."/>
        </authorList>
    </citation>
    <scope>NUCLEOTIDE SEQUENCE [LARGE SCALE GENOMIC DNA]</scope>
    <source>
        <strain evidence="3 4">YIT 11841</strain>
    </source>
</reference>
<feature type="coiled-coil region" evidence="1">
    <location>
        <begin position="518"/>
        <end position="616"/>
    </location>
</feature>
<feature type="coiled-coil region" evidence="1">
    <location>
        <begin position="111"/>
        <end position="145"/>
    </location>
</feature>
<keyword evidence="4" id="KW-1185">Reference proteome</keyword>
<feature type="coiled-coil region" evidence="1">
    <location>
        <begin position="447"/>
        <end position="477"/>
    </location>
</feature>
<dbReference type="OrthoDB" id="5422202at2"/>
<accession>F3QYA1</accession>
<dbReference type="STRING" id="762982.HMPREF9442_03194"/>